<dbReference type="RefSeq" id="WP_093266662.1">
    <property type="nucleotide sequence ID" value="NZ_FNOK01000015.1"/>
</dbReference>
<proteinExistence type="predicted"/>
<dbReference type="Proteomes" id="UP000199529">
    <property type="component" value="Unassembled WGS sequence"/>
</dbReference>
<evidence type="ECO:0000313" key="2">
    <source>
        <dbReference type="Proteomes" id="UP000199529"/>
    </source>
</evidence>
<reference evidence="2" key="1">
    <citation type="submission" date="2016-10" db="EMBL/GenBank/DDBJ databases">
        <authorList>
            <person name="Varghese N."/>
            <person name="Submissions S."/>
        </authorList>
    </citation>
    <scope>NUCLEOTIDE SEQUENCE [LARGE SCALE GENOMIC DNA]</scope>
    <source>
        <strain evidence="2">CGMCC 4.3530</strain>
    </source>
</reference>
<accession>A0A1H3EHQ2</accession>
<gene>
    <name evidence="1" type="ORF">SAMN05216215_10152</name>
</gene>
<dbReference type="OrthoDB" id="4232477at2"/>
<evidence type="ECO:0000313" key="1">
    <source>
        <dbReference type="EMBL" id="SDX77738.1"/>
    </source>
</evidence>
<sequence>MEARIALKNETSRADVSAFAWHRNWDIEGPGREGDEPFRQVWSTLPDMRTVVTYLEDPFVDLRYLAVHGPDAEATCAAIHRGLQTWHLDEALDFLASAGDRDEKVHGVYVTAVTAPPGEEDERILAAFRAVSGDDEVDARHALLIGIAYLGHWGSLRALATELHRDDDTASARRDAGFLLEGLDLPEYS</sequence>
<dbReference type="EMBL" id="FNOK01000015">
    <property type="protein sequence ID" value="SDX77738.1"/>
    <property type="molecule type" value="Genomic_DNA"/>
</dbReference>
<organism evidence="1 2">
    <name type="scientific">Saccharopolyspora shandongensis</name>
    <dbReference type="NCBI Taxonomy" id="418495"/>
    <lineage>
        <taxon>Bacteria</taxon>
        <taxon>Bacillati</taxon>
        <taxon>Actinomycetota</taxon>
        <taxon>Actinomycetes</taxon>
        <taxon>Pseudonocardiales</taxon>
        <taxon>Pseudonocardiaceae</taxon>
        <taxon>Saccharopolyspora</taxon>
    </lineage>
</organism>
<dbReference type="AlphaFoldDB" id="A0A1H3EHQ2"/>
<keyword evidence="2" id="KW-1185">Reference proteome</keyword>
<name>A0A1H3EHQ2_9PSEU</name>
<protein>
    <recommendedName>
        <fullName evidence="3">HEAT repeat-containing protein</fullName>
    </recommendedName>
</protein>
<evidence type="ECO:0008006" key="3">
    <source>
        <dbReference type="Google" id="ProtNLM"/>
    </source>
</evidence>
<dbReference type="STRING" id="418495.SAMN05216215_10152"/>